<evidence type="ECO:0000256" key="4">
    <source>
        <dbReference type="ARBA" id="ARBA00022989"/>
    </source>
</evidence>
<feature type="domain" description="MacB-like periplasmic core" evidence="9">
    <location>
        <begin position="28"/>
        <end position="238"/>
    </location>
</feature>
<feature type="transmembrane region" description="Helical" evidence="7">
    <location>
        <begin position="291"/>
        <end position="310"/>
    </location>
</feature>
<dbReference type="RefSeq" id="WP_347704543.1">
    <property type="nucleotide sequence ID" value="NZ_JBDPZD010000002.1"/>
</dbReference>
<dbReference type="PANTHER" id="PTHR30572">
    <property type="entry name" value="MEMBRANE COMPONENT OF TRANSPORTER-RELATED"/>
    <property type="match status" value="1"/>
</dbReference>
<comment type="caution">
    <text evidence="10">The sequence shown here is derived from an EMBL/GenBank/DDBJ whole genome shotgun (WGS) entry which is preliminary data.</text>
</comment>
<feature type="domain" description="ABC3 transporter permease C-terminal" evidence="8">
    <location>
        <begin position="295"/>
        <end position="409"/>
    </location>
</feature>
<feature type="transmembrane region" description="Helical" evidence="7">
    <location>
        <begin position="728"/>
        <end position="748"/>
    </location>
</feature>
<keyword evidence="11" id="KW-1185">Reference proteome</keyword>
<evidence type="ECO:0000256" key="5">
    <source>
        <dbReference type="ARBA" id="ARBA00023136"/>
    </source>
</evidence>
<dbReference type="InterPro" id="IPR050250">
    <property type="entry name" value="Macrolide_Exporter_MacB"/>
</dbReference>
<dbReference type="Pfam" id="PF12704">
    <property type="entry name" value="MacB_PCD"/>
    <property type="match status" value="1"/>
</dbReference>
<dbReference type="Proteomes" id="UP001495147">
    <property type="component" value="Unassembled WGS sequence"/>
</dbReference>
<keyword evidence="5 7" id="KW-0472">Membrane</keyword>
<evidence type="ECO:0000256" key="6">
    <source>
        <dbReference type="ARBA" id="ARBA00038076"/>
    </source>
</evidence>
<evidence type="ECO:0000313" key="10">
    <source>
        <dbReference type="EMBL" id="MEO3691729.1"/>
    </source>
</evidence>
<feature type="domain" description="ABC3 transporter permease C-terminal" evidence="8">
    <location>
        <begin position="679"/>
        <end position="783"/>
    </location>
</feature>
<name>A0ABV0G1X1_9BURK</name>
<sequence>MNTALLLDAARALRRPWGQWIAPAVLALALAAALLVAWLAQTLASPDPSIPEPERIVLLDFKGNPPGQPTPWFTASPVFFGPALKRMQVPLQNIARVSEESFLLRNRAGLPQRATLLVADPALVPLFGMKALHGDVAATLQRRDAVAITERLAQQLWGDLPPAQALGRSLPLLDGRAFVVGAVLPTPDPRSPLPMLELLAGYDSQANSRTPEQQEWPFMINGRVFARLAPGATADQVGPWMRAAALANPAISQLPPEWTRGREAAFFRGLPLLQLPFAGEAGELRWQRVQALGAAAALLLLLAAINGANLRAAELLRRQAETALRRSVGARRRDLVLLWLAEALGPALLAAGAAVLLSWWLAPWLAQWLGVWLPDLPPWPLLAATVGVSVLLSVLQMLLPAPLALRQTPARALQARTAGEGPWGRRLRQGLLSLQLLGALLLVALSGVLMQQHTHLLRADRGYEPEHRLVLDGLADGEPPTALIEALTHLPQVRDWAWGDSLPTGVGPKDYLSGFVGPSGQQHTLRSNAVAPRFFRVWGMRVLAGDPLTGAQGDARVVLDAQAARLLGFASPAAAVGQWVRGGGAFMQAGTDAYRVAAVVDDLRFEAGQLPAQPKLFVLRDEAFGLLTLHASDDAALEAAVLQTWQRLSPDRLLQVDLASRQRAAACAEEQRLTGLLLVVAALALAVAAMGTQALMTDTLRRRRREIVLLRLHGAPSGAIAHALLREFLPPLGVAAVLALPLAAWLGWHYLAGYADRVALLPGLGVPLLAALAVILPVLLLTLAQQLRTALSIQPVEALE</sequence>
<feature type="transmembrane region" description="Helical" evidence="7">
    <location>
        <begin position="760"/>
        <end position="784"/>
    </location>
</feature>
<comment type="similarity">
    <text evidence="6">Belongs to the ABC-4 integral membrane protein family.</text>
</comment>
<evidence type="ECO:0000256" key="2">
    <source>
        <dbReference type="ARBA" id="ARBA00022475"/>
    </source>
</evidence>
<comment type="subcellular location">
    <subcellularLocation>
        <location evidence="1">Cell membrane</location>
        <topology evidence="1">Multi-pass membrane protein</topology>
    </subcellularLocation>
</comment>
<evidence type="ECO:0000313" key="11">
    <source>
        <dbReference type="Proteomes" id="UP001495147"/>
    </source>
</evidence>
<organism evidence="10 11">
    <name type="scientific">Roseateles paludis</name>
    <dbReference type="NCBI Taxonomy" id="3145238"/>
    <lineage>
        <taxon>Bacteria</taxon>
        <taxon>Pseudomonadati</taxon>
        <taxon>Pseudomonadota</taxon>
        <taxon>Betaproteobacteria</taxon>
        <taxon>Burkholderiales</taxon>
        <taxon>Sphaerotilaceae</taxon>
        <taxon>Roseateles</taxon>
    </lineage>
</organism>
<proteinExistence type="inferred from homology"/>
<dbReference type="InterPro" id="IPR025857">
    <property type="entry name" value="MacB_PCD"/>
</dbReference>
<feature type="transmembrane region" description="Helical" evidence="7">
    <location>
        <begin position="673"/>
        <end position="695"/>
    </location>
</feature>
<protein>
    <submittedName>
        <fullName evidence="10">FtsX-like permease family protein</fullName>
    </submittedName>
</protein>
<feature type="transmembrane region" description="Helical" evidence="7">
    <location>
        <begin position="431"/>
        <end position="450"/>
    </location>
</feature>
<keyword evidence="3 7" id="KW-0812">Transmembrane</keyword>
<keyword evidence="4 7" id="KW-1133">Transmembrane helix</keyword>
<gene>
    <name evidence="10" type="ORF">ABDJ85_09630</name>
</gene>
<evidence type="ECO:0000256" key="7">
    <source>
        <dbReference type="SAM" id="Phobius"/>
    </source>
</evidence>
<evidence type="ECO:0000256" key="1">
    <source>
        <dbReference type="ARBA" id="ARBA00004651"/>
    </source>
</evidence>
<keyword evidence="2" id="KW-1003">Cell membrane</keyword>
<dbReference type="EMBL" id="JBDPZD010000002">
    <property type="protein sequence ID" value="MEO3691729.1"/>
    <property type="molecule type" value="Genomic_DNA"/>
</dbReference>
<feature type="transmembrane region" description="Helical" evidence="7">
    <location>
        <begin position="335"/>
        <end position="361"/>
    </location>
</feature>
<evidence type="ECO:0000256" key="3">
    <source>
        <dbReference type="ARBA" id="ARBA00022692"/>
    </source>
</evidence>
<evidence type="ECO:0000259" key="9">
    <source>
        <dbReference type="Pfam" id="PF12704"/>
    </source>
</evidence>
<dbReference type="InterPro" id="IPR003838">
    <property type="entry name" value="ABC3_permease_C"/>
</dbReference>
<dbReference type="Pfam" id="PF02687">
    <property type="entry name" value="FtsX"/>
    <property type="match status" value="2"/>
</dbReference>
<evidence type="ECO:0000259" key="8">
    <source>
        <dbReference type="Pfam" id="PF02687"/>
    </source>
</evidence>
<dbReference type="PANTHER" id="PTHR30572:SF4">
    <property type="entry name" value="ABC TRANSPORTER PERMEASE YTRF"/>
    <property type="match status" value="1"/>
</dbReference>
<reference evidence="10 11" key="1">
    <citation type="submission" date="2024-05" db="EMBL/GenBank/DDBJ databases">
        <title>Roseateles sp. DJS-2-20 16S ribosomal RNA gene Genome sequencing and assembly.</title>
        <authorList>
            <person name="Woo H."/>
        </authorList>
    </citation>
    <scope>NUCLEOTIDE SEQUENCE [LARGE SCALE GENOMIC DNA]</scope>
    <source>
        <strain evidence="10 11">DJS-2-20</strain>
    </source>
</reference>
<feature type="transmembrane region" description="Helical" evidence="7">
    <location>
        <begin position="381"/>
        <end position="405"/>
    </location>
</feature>
<accession>A0ABV0G1X1</accession>